<proteinExistence type="inferred from homology"/>
<evidence type="ECO:0000256" key="2">
    <source>
        <dbReference type="ARBA" id="ARBA00009441"/>
    </source>
</evidence>
<dbReference type="InterPro" id="IPR027417">
    <property type="entry name" value="P-loop_NTPase"/>
</dbReference>
<evidence type="ECO:0000256" key="10">
    <source>
        <dbReference type="SAM" id="Coils"/>
    </source>
</evidence>
<dbReference type="CDD" id="cd03241">
    <property type="entry name" value="ABC_RecN"/>
    <property type="match status" value="2"/>
</dbReference>
<comment type="function">
    <text evidence="1 9">May be involved in recombinational repair of damaged DNA.</text>
</comment>
<name>A0A9Q8IMZ9_9LACO</name>
<evidence type="ECO:0000313" key="13">
    <source>
        <dbReference type="Proteomes" id="UP000784700"/>
    </source>
</evidence>
<evidence type="ECO:0000259" key="11">
    <source>
        <dbReference type="Pfam" id="PF02463"/>
    </source>
</evidence>
<dbReference type="GO" id="GO:0005524">
    <property type="term" value="F:ATP binding"/>
    <property type="evidence" value="ECO:0007669"/>
    <property type="project" value="UniProtKB-KW"/>
</dbReference>
<reference evidence="12" key="1">
    <citation type="submission" date="2018-08" db="EMBL/GenBank/DDBJ databases">
        <title>Comparative genomics of wild bee and flower associated Lactobacillus reveals potential adaptation to the bee host.</title>
        <authorList>
            <person name="Vuong H.Q."/>
            <person name="Mcfrederick Q.S."/>
        </authorList>
    </citation>
    <scope>NUCLEOTIDE SEQUENCE</scope>
    <source>
        <strain evidence="12">HV_63</strain>
    </source>
</reference>
<evidence type="ECO:0000256" key="6">
    <source>
        <dbReference type="ARBA" id="ARBA00022840"/>
    </source>
</evidence>
<accession>A0A9Q8IMZ9</accession>
<keyword evidence="5 9" id="KW-0227">DNA damage</keyword>
<evidence type="ECO:0000256" key="1">
    <source>
        <dbReference type="ARBA" id="ARBA00003618"/>
    </source>
</evidence>
<comment type="similarity">
    <text evidence="2 9">Belongs to the RecN family.</text>
</comment>
<keyword evidence="10" id="KW-0175">Coiled coil</keyword>
<evidence type="ECO:0000256" key="8">
    <source>
        <dbReference type="ARBA" id="ARBA00033408"/>
    </source>
</evidence>
<dbReference type="SUPFAM" id="SSF52540">
    <property type="entry name" value="P-loop containing nucleoside triphosphate hydrolases"/>
    <property type="match status" value="2"/>
</dbReference>
<dbReference type="AlphaFoldDB" id="A0A9Q8IMZ9"/>
<dbReference type="GO" id="GO:0043590">
    <property type="term" value="C:bacterial nucleoid"/>
    <property type="evidence" value="ECO:0007669"/>
    <property type="project" value="TreeGrafter"/>
</dbReference>
<dbReference type="FunFam" id="3.40.50.300:FF:000319">
    <property type="entry name" value="DNA repair protein RecN"/>
    <property type="match status" value="1"/>
</dbReference>
<dbReference type="PIRSF" id="PIRSF003128">
    <property type="entry name" value="RecN"/>
    <property type="match status" value="1"/>
</dbReference>
<dbReference type="FunFam" id="3.40.50.300:FF:000356">
    <property type="entry name" value="DNA repair protein RecN"/>
    <property type="match status" value="1"/>
</dbReference>
<evidence type="ECO:0000256" key="7">
    <source>
        <dbReference type="ARBA" id="ARBA00023204"/>
    </source>
</evidence>
<dbReference type="InterPro" id="IPR003395">
    <property type="entry name" value="RecF/RecN/SMC_N"/>
</dbReference>
<gene>
    <name evidence="12" type="primary">recN</name>
    <name evidence="12" type="ORF">DY130_02040</name>
</gene>
<dbReference type="PANTHER" id="PTHR11059">
    <property type="entry name" value="DNA REPAIR PROTEIN RECN"/>
    <property type="match status" value="1"/>
</dbReference>
<dbReference type="NCBIfam" id="TIGR00634">
    <property type="entry name" value="recN"/>
    <property type="match status" value="1"/>
</dbReference>
<feature type="domain" description="RecF/RecN/SMC N-terminal" evidence="11">
    <location>
        <begin position="2"/>
        <end position="511"/>
    </location>
</feature>
<feature type="coiled-coil region" evidence="10">
    <location>
        <begin position="162"/>
        <end position="196"/>
    </location>
</feature>
<evidence type="ECO:0000256" key="3">
    <source>
        <dbReference type="ARBA" id="ARBA00021315"/>
    </source>
</evidence>
<evidence type="ECO:0000313" key="12">
    <source>
        <dbReference type="EMBL" id="TPR44993.1"/>
    </source>
</evidence>
<evidence type="ECO:0000256" key="9">
    <source>
        <dbReference type="PIRNR" id="PIRNR003128"/>
    </source>
</evidence>
<dbReference type="Proteomes" id="UP000784700">
    <property type="component" value="Unassembled WGS sequence"/>
</dbReference>
<dbReference type="GO" id="GO:0009432">
    <property type="term" value="P:SOS response"/>
    <property type="evidence" value="ECO:0007669"/>
    <property type="project" value="TreeGrafter"/>
</dbReference>
<dbReference type="InterPro" id="IPR004604">
    <property type="entry name" value="DNA_recomb/repair_RecN"/>
</dbReference>
<sequence>MLENLSISNLAIIDKLEIDFSSGMTVLTGETGAGKSIIIDAVGLLAGNRGSQKFIRNGSNKLLIQGLFVFPQDGLTYKILDDLGIDHSDGSVILQREIYRNGKNICRVNGILVNTTTLKRIGSTVVDIQGQNDSQDLMQPDKHVKLLDEFGSDELQPLLKEYNHYYEKYNRLSKLIEEKRNNEKEWSQRLDMLQFQENEIGNANLENGEEERLSKERDHLQNYQKIVDSLNLSFSAINGDDAISPLDMIGQAMNAMQSIEDVDSKFGEISDNIKDAFYLLQDASDNISDQVDLQEFDDNRLEEIEERLNIIYELKRKYGDSIEQILQHYDNVKNELSSMQSDKETGEDLTEQYKHTYDKLETVAQKISSVRHKVSVGLENAIHQQLSDLYMSKTEFKVVFNKLPNKSFNQFGNEHVEFYMRTNPGESLLPLSKIASGGEISRILLALKTVFASSQGITSIVFDEVDTGVSGRVAQAIADKISSISRQSQVLCITHLPQVAAMADHHYFIKKEVSNDRTNTNLVKLGSDARVEELARMLSGSTVTKLTMEHANELLNLADDEKK</sequence>
<dbReference type="Gene3D" id="3.40.50.300">
    <property type="entry name" value="P-loop containing nucleotide triphosphate hydrolases"/>
    <property type="match status" value="2"/>
</dbReference>
<dbReference type="PANTHER" id="PTHR11059:SF0">
    <property type="entry name" value="DNA REPAIR PROTEIN RECN"/>
    <property type="match status" value="1"/>
</dbReference>
<dbReference type="EMBL" id="QUBG01000002">
    <property type="protein sequence ID" value="TPR44993.1"/>
    <property type="molecule type" value="Genomic_DNA"/>
</dbReference>
<protein>
    <recommendedName>
        <fullName evidence="3 9">DNA repair protein RecN</fullName>
    </recommendedName>
    <alternativeName>
        <fullName evidence="8 9">Recombination protein N</fullName>
    </alternativeName>
</protein>
<keyword evidence="4" id="KW-0547">Nucleotide-binding</keyword>
<evidence type="ECO:0000256" key="5">
    <source>
        <dbReference type="ARBA" id="ARBA00022763"/>
    </source>
</evidence>
<dbReference type="Pfam" id="PF02463">
    <property type="entry name" value="SMC_N"/>
    <property type="match status" value="1"/>
</dbReference>
<dbReference type="RefSeq" id="WP_140936184.1">
    <property type="nucleotide sequence ID" value="NZ_QUBF01000002.1"/>
</dbReference>
<organism evidence="12 13">
    <name type="scientific">Apilactobacillus micheneri</name>
    <dbReference type="NCBI Taxonomy" id="1899430"/>
    <lineage>
        <taxon>Bacteria</taxon>
        <taxon>Bacillati</taxon>
        <taxon>Bacillota</taxon>
        <taxon>Bacilli</taxon>
        <taxon>Lactobacillales</taxon>
        <taxon>Lactobacillaceae</taxon>
        <taxon>Apilactobacillus</taxon>
    </lineage>
</organism>
<evidence type="ECO:0000256" key="4">
    <source>
        <dbReference type="ARBA" id="ARBA00022741"/>
    </source>
</evidence>
<keyword evidence="7 9" id="KW-0234">DNA repair</keyword>
<comment type="caution">
    <text evidence="12">The sequence shown here is derived from an EMBL/GenBank/DDBJ whole genome shotgun (WGS) entry which is preliminary data.</text>
</comment>
<keyword evidence="6" id="KW-0067">ATP-binding</keyword>
<dbReference type="GO" id="GO:0006310">
    <property type="term" value="P:DNA recombination"/>
    <property type="evidence" value="ECO:0007669"/>
    <property type="project" value="InterPro"/>
</dbReference>
<dbReference type="GO" id="GO:0006281">
    <property type="term" value="P:DNA repair"/>
    <property type="evidence" value="ECO:0007669"/>
    <property type="project" value="UniProtKB-KW"/>
</dbReference>